<name>A0A2R8CFW9_9RHOB</name>
<reference evidence="2" key="1">
    <citation type="submission" date="2018-03" db="EMBL/GenBank/DDBJ databases">
        <authorList>
            <person name="Rodrigo-Torres L."/>
            <person name="Arahal R. D."/>
            <person name="Lucena T."/>
        </authorList>
    </citation>
    <scope>NUCLEOTIDE SEQUENCE [LARGE SCALE GENOMIC DNA]</scope>
    <source>
        <strain evidence="2">CECT 7615</strain>
    </source>
</reference>
<gene>
    <name evidence="1" type="ORF">TRM7615_04863</name>
</gene>
<organism evidence="1 2">
    <name type="scientific">Falsiruegeria mediterranea M17</name>
    <dbReference type="NCBI Taxonomy" id="1200281"/>
    <lineage>
        <taxon>Bacteria</taxon>
        <taxon>Pseudomonadati</taxon>
        <taxon>Pseudomonadota</taxon>
        <taxon>Alphaproteobacteria</taxon>
        <taxon>Rhodobacterales</taxon>
        <taxon>Roseobacteraceae</taxon>
        <taxon>Falsiruegeria</taxon>
    </lineage>
</organism>
<accession>A0A2R8CFW9</accession>
<keyword evidence="2" id="KW-1185">Reference proteome</keyword>
<proteinExistence type="predicted"/>
<evidence type="ECO:0008006" key="3">
    <source>
        <dbReference type="Google" id="ProtNLM"/>
    </source>
</evidence>
<dbReference type="EMBL" id="ONZG01000020">
    <property type="protein sequence ID" value="SPJ31320.1"/>
    <property type="molecule type" value="Genomic_DNA"/>
</dbReference>
<dbReference type="Proteomes" id="UP000244898">
    <property type="component" value="Unassembled WGS sequence"/>
</dbReference>
<evidence type="ECO:0000313" key="2">
    <source>
        <dbReference type="Proteomes" id="UP000244898"/>
    </source>
</evidence>
<dbReference type="AlphaFoldDB" id="A0A2R8CFW9"/>
<evidence type="ECO:0000313" key="1">
    <source>
        <dbReference type="EMBL" id="SPJ31320.1"/>
    </source>
</evidence>
<protein>
    <recommendedName>
        <fullName evidence="3">DUF4177 domain-containing protein</fullName>
    </recommendedName>
</protein>
<dbReference type="RefSeq" id="WP_165821527.1">
    <property type="nucleotide sequence ID" value="NZ_ONZG01000020.1"/>
</dbReference>
<sequence>MKQFEYDALFFHVKKQRDYDAMRRLLNERDAEGWEVITADAGDNGYTTFVKRELAK</sequence>